<keyword evidence="3" id="KW-1185">Reference proteome</keyword>
<evidence type="ECO:0000256" key="1">
    <source>
        <dbReference type="SAM" id="MobiDB-lite"/>
    </source>
</evidence>
<feature type="compositionally biased region" description="Polar residues" evidence="1">
    <location>
        <begin position="153"/>
        <end position="180"/>
    </location>
</feature>
<gene>
    <name evidence="2" type="ORF">BT96DRAFT_1060536</name>
</gene>
<sequence length="260" mass="29665">MSYSLLTRFPDHSWHGLSEVHDIMHSPLPACLPIFPLNITPPQFDSDLWNKYDPDNFTMIPINYAECHKEIGFHCIWILSSMFHVYGTGGSAPLQEVVLYAQDHWVLLHNLALLNKEDARRALDWAEGAKESQDQLAQQLILQIQRHLKSQPVKITSNGSQSGKGINNESVNEHTSQNKAKPSLIMEKPTKSVEHILDVLPSEETLQVFLENVALFNKEDTRRALEWAEAAKESQDQLTQQLSIQIQRHLKPQGLIAWHL</sequence>
<feature type="region of interest" description="Disordered" evidence="1">
    <location>
        <begin position="153"/>
        <end position="184"/>
    </location>
</feature>
<reference evidence="2" key="1">
    <citation type="journal article" date="2019" name="Environ. Microbiol.">
        <title>Fungal ecological strategies reflected in gene transcription - a case study of two litter decomposers.</title>
        <authorList>
            <person name="Barbi F."/>
            <person name="Kohler A."/>
            <person name="Barry K."/>
            <person name="Baskaran P."/>
            <person name="Daum C."/>
            <person name="Fauchery L."/>
            <person name="Ihrmark K."/>
            <person name="Kuo A."/>
            <person name="LaButti K."/>
            <person name="Lipzen A."/>
            <person name="Morin E."/>
            <person name="Grigoriev I.V."/>
            <person name="Henrissat B."/>
            <person name="Lindahl B."/>
            <person name="Martin F."/>
        </authorList>
    </citation>
    <scope>NUCLEOTIDE SEQUENCE</scope>
    <source>
        <strain evidence="2">JB14</strain>
    </source>
</reference>
<dbReference type="EMBL" id="ML769406">
    <property type="protein sequence ID" value="KAE9405844.1"/>
    <property type="molecule type" value="Genomic_DNA"/>
</dbReference>
<name>A0A6A4IAN4_9AGAR</name>
<proteinExistence type="predicted"/>
<accession>A0A6A4IAN4</accession>
<dbReference type="AlphaFoldDB" id="A0A6A4IAN4"/>
<organism evidence="2 3">
    <name type="scientific">Gymnopus androsaceus JB14</name>
    <dbReference type="NCBI Taxonomy" id="1447944"/>
    <lineage>
        <taxon>Eukaryota</taxon>
        <taxon>Fungi</taxon>
        <taxon>Dikarya</taxon>
        <taxon>Basidiomycota</taxon>
        <taxon>Agaricomycotina</taxon>
        <taxon>Agaricomycetes</taxon>
        <taxon>Agaricomycetidae</taxon>
        <taxon>Agaricales</taxon>
        <taxon>Marasmiineae</taxon>
        <taxon>Omphalotaceae</taxon>
        <taxon>Gymnopus</taxon>
    </lineage>
</organism>
<evidence type="ECO:0000313" key="3">
    <source>
        <dbReference type="Proteomes" id="UP000799118"/>
    </source>
</evidence>
<evidence type="ECO:0000313" key="2">
    <source>
        <dbReference type="EMBL" id="KAE9405844.1"/>
    </source>
</evidence>
<protein>
    <submittedName>
        <fullName evidence="2">Uncharacterized protein</fullName>
    </submittedName>
</protein>
<dbReference type="Proteomes" id="UP000799118">
    <property type="component" value="Unassembled WGS sequence"/>
</dbReference>